<dbReference type="AlphaFoldDB" id="A0A0A5GN18"/>
<evidence type="ECO:0000313" key="2">
    <source>
        <dbReference type="EMBL" id="KGX92530.1"/>
    </source>
</evidence>
<dbReference type="EMBL" id="AVPE01000006">
    <property type="protein sequence ID" value="KGX92530.1"/>
    <property type="molecule type" value="Genomic_DNA"/>
</dbReference>
<feature type="region of interest" description="Disordered" evidence="1">
    <location>
        <begin position="59"/>
        <end position="78"/>
    </location>
</feature>
<reference evidence="2 3" key="1">
    <citation type="submission" date="2013-08" db="EMBL/GenBank/DDBJ databases">
        <authorList>
            <person name="Huang J."/>
            <person name="Wang G."/>
        </authorList>
    </citation>
    <scope>NUCLEOTIDE SEQUENCE [LARGE SCALE GENOMIC DNA]</scope>
    <source>
        <strain evidence="2 3">JSM 076056</strain>
    </source>
</reference>
<comment type="caution">
    <text evidence="2">The sequence shown here is derived from an EMBL/GenBank/DDBJ whole genome shotgun (WGS) entry which is preliminary data.</text>
</comment>
<accession>A0A0A5GN18</accession>
<gene>
    <name evidence="2" type="ORF">N781_17255</name>
</gene>
<protein>
    <submittedName>
        <fullName evidence="2">Uncharacterized protein</fullName>
    </submittedName>
</protein>
<dbReference type="STRING" id="1385510.GCA_000425205_01985"/>
<evidence type="ECO:0000313" key="3">
    <source>
        <dbReference type="Proteomes" id="UP000030528"/>
    </source>
</evidence>
<name>A0A0A5GN18_9BACI</name>
<proteinExistence type="predicted"/>
<dbReference type="RefSeq" id="WP_026800371.1">
    <property type="nucleotide sequence ID" value="NZ_AULI01000008.1"/>
</dbReference>
<keyword evidence="3" id="KW-1185">Reference proteome</keyword>
<evidence type="ECO:0000256" key="1">
    <source>
        <dbReference type="SAM" id="MobiDB-lite"/>
    </source>
</evidence>
<organism evidence="2 3">
    <name type="scientific">Pontibacillus halophilus JSM 076056 = DSM 19796</name>
    <dbReference type="NCBI Taxonomy" id="1385510"/>
    <lineage>
        <taxon>Bacteria</taxon>
        <taxon>Bacillati</taxon>
        <taxon>Bacillota</taxon>
        <taxon>Bacilli</taxon>
        <taxon>Bacillales</taxon>
        <taxon>Bacillaceae</taxon>
        <taxon>Pontibacillus</taxon>
    </lineage>
</organism>
<dbReference type="Proteomes" id="UP000030528">
    <property type="component" value="Unassembled WGS sequence"/>
</dbReference>
<sequence length="78" mass="8803">MANYNLSKNHLAQAFNANEKLNEALDGEMEKKPDSSEADQVMAAYYMNNNTAAVDVVNRDKERAEEEADDILGRSRHE</sequence>